<keyword evidence="1" id="KW-1133">Transmembrane helix</keyword>
<accession>A0AAV4D5K6</accession>
<feature type="transmembrane region" description="Helical" evidence="1">
    <location>
        <begin position="40"/>
        <end position="57"/>
    </location>
</feature>
<feature type="transmembrane region" description="Helical" evidence="1">
    <location>
        <begin position="69"/>
        <end position="89"/>
    </location>
</feature>
<dbReference type="InterPro" id="IPR052728">
    <property type="entry name" value="O2_lipid_transport_reg"/>
</dbReference>
<organism evidence="2 3">
    <name type="scientific">Plakobranchus ocellatus</name>
    <dbReference type="NCBI Taxonomy" id="259542"/>
    <lineage>
        <taxon>Eukaryota</taxon>
        <taxon>Metazoa</taxon>
        <taxon>Spiralia</taxon>
        <taxon>Lophotrochozoa</taxon>
        <taxon>Mollusca</taxon>
        <taxon>Gastropoda</taxon>
        <taxon>Heterobranchia</taxon>
        <taxon>Euthyneura</taxon>
        <taxon>Panpulmonata</taxon>
        <taxon>Sacoglossa</taxon>
        <taxon>Placobranchoidea</taxon>
        <taxon>Plakobranchidae</taxon>
        <taxon>Plakobranchus</taxon>
    </lineage>
</organism>
<keyword evidence="1" id="KW-0472">Membrane</keyword>
<comment type="caution">
    <text evidence="2">The sequence shown here is derived from an EMBL/GenBank/DDBJ whole genome shotgun (WGS) entry which is preliminary data.</text>
</comment>
<feature type="transmembrane region" description="Helical" evidence="1">
    <location>
        <begin position="117"/>
        <end position="137"/>
    </location>
</feature>
<dbReference type="PANTHER" id="PTHR11161">
    <property type="entry name" value="O-ACYLTRANSFERASE"/>
    <property type="match status" value="1"/>
</dbReference>
<dbReference type="EMBL" id="BLXT01007473">
    <property type="protein sequence ID" value="GFO39285.1"/>
    <property type="molecule type" value="Genomic_DNA"/>
</dbReference>
<keyword evidence="3" id="KW-1185">Reference proteome</keyword>
<gene>
    <name evidence="2" type="ORF">PoB_006579000</name>
</gene>
<feature type="transmembrane region" description="Helical" evidence="1">
    <location>
        <begin position="149"/>
        <end position="166"/>
    </location>
</feature>
<name>A0AAV4D5K6_9GAST</name>
<dbReference type="Proteomes" id="UP000735302">
    <property type="component" value="Unassembled WGS sequence"/>
</dbReference>
<reference evidence="2 3" key="1">
    <citation type="journal article" date="2021" name="Elife">
        <title>Chloroplast acquisition without the gene transfer in kleptoplastic sea slugs, Plakobranchus ocellatus.</title>
        <authorList>
            <person name="Maeda T."/>
            <person name="Takahashi S."/>
            <person name="Yoshida T."/>
            <person name="Shimamura S."/>
            <person name="Takaki Y."/>
            <person name="Nagai Y."/>
            <person name="Toyoda A."/>
            <person name="Suzuki Y."/>
            <person name="Arimoto A."/>
            <person name="Ishii H."/>
            <person name="Satoh N."/>
            <person name="Nishiyama T."/>
            <person name="Hasebe M."/>
            <person name="Maruyama T."/>
            <person name="Minagawa J."/>
            <person name="Obokata J."/>
            <person name="Shigenobu S."/>
        </authorList>
    </citation>
    <scope>NUCLEOTIDE SEQUENCE [LARGE SCALE GENOMIC DNA]</scope>
</reference>
<keyword evidence="1" id="KW-0812">Transmembrane</keyword>
<sequence length="218" mass="24944">MAALLLTIHLVSNAWLVHEYNFDMFRNSSEYSNKLYFRPWTRIGPFTIGLVFGYILFKTNRKVCLNKYLVALGWLLAICIMLTITFVTYDENKELTTDPDGWPVAGKMVLEMLSRPMWAIMLGWVVIACASGYGGFVNSILSWEGFLPLSRLTYCAYLIHATIMYYEFYGADSSMLYTTTNLVYSFFGFYIMSYAVAFLLAVVVEAPMLGLEKLLLSR</sequence>
<protein>
    <submittedName>
        <fullName evidence="2">Nose resistant to fluoxetine protein 6-like</fullName>
    </submittedName>
</protein>
<dbReference type="AlphaFoldDB" id="A0AAV4D5K6"/>
<evidence type="ECO:0000313" key="3">
    <source>
        <dbReference type="Proteomes" id="UP000735302"/>
    </source>
</evidence>
<evidence type="ECO:0000313" key="2">
    <source>
        <dbReference type="EMBL" id="GFO39285.1"/>
    </source>
</evidence>
<proteinExistence type="predicted"/>
<evidence type="ECO:0000256" key="1">
    <source>
        <dbReference type="SAM" id="Phobius"/>
    </source>
</evidence>
<dbReference type="PANTHER" id="PTHR11161:SF0">
    <property type="entry name" value="O-ACYLTRANSFERASE LIKE PROTEIN"/>
    <property type="match status" value="1"/>
</dbReference>
<feature type="transmembrane region" description="Helical" evidence="1">
    <location>
        <begin position="186"/>
        <end position="211"/>
    </location>
</feature>